<organism evidence="2 14">
    <name type="scientific">Parabacteroides distasonis</name>
    <dbReference type="NCBI Taxonomy" id="823"/>
    <lineage>
        <taxon>Bacteria</taxon>
        <taxon>Pseudomonadati</taxon>
        <taxon>Bacteroidota</taxon>
        <taxon>Bacteroidia</taxon>
        <taxon>Bacteroidales</taxon>
        <taxon>Tannerellaceae</taxon>
        <taxon>Parabacteroides</taxon>
    </lineage>
</organism>
<evidence type="ECO:0000256" key="1">
    <source>
        <dbReference type="SAM" id="Phobius"/>
    </source>
</evidence>
<dbReference type="Proteomes" id="UP000284660">
    <property type="component" value="Unassembled WGS sequence"/>
</dbReference>
<reference evidence="4" key="7">
    <citation type="submission" date="2021-10" db="EMBL/GenBank/DDBJ databases">
        <title>Collection of gut derived symbiotic bacterial strains cultured from healthy donors.</title>
        <authorList>
            <person name="Lin H."/>
            <person name="Littmann E."/>
            <person name="Kohout C."/>
            <person name="Pamer E.G."/>
        </authorList>
    </citation>
    <scope>NUCLEOTIDE SEQUENCE</scope>
    <source>
        <strain evidence="4">DFI.2.94</strain>
    </source>
</reference>
<dbReference type="EMBL" id="NFJX01000005">
    <property type="protein sequence ID" value="OUP20121.1"/>
    <property type="molecule type" value="Genomic_DNA"/>
</dbReference>
<reference evidence="12" key="8">
    <citation type="submission" date="2023-03" db="EMBL/GenBank/DDBJ databases">
        <title>Parabacteroides distasonis, a bacteria resistant against UC.</title>
        <authorList>
            <person name="Dai W."/>
        </authorList>
    </citation>
    <scope>NUCLEOTIDE SEQUENCE</scope>
    <source>
        <strain evidence="12">F1-28</strain>
    </source>
</reference>
<keyword evidence="1" id="KW-0812">Transmembrane</keyword>
<dbReference type="EMBL" id="WKLT01000004">
    <property type="protein sequence ID" value="MRY57384.1"/>
    <property type="molecule type" value="Genomic_DNA"/>
</dbReference>
<evidence type="ECO:0000313" key="5">
    <source>
        <dbReference type="EMBL" id="MRY57384.1"/>
    </source>
</evidence>
<evidence type="ECO:0000313" key="16">
    <source>
        <dbReference type="Proteomes" id="UP000284660"/>
    </source>
</evidence>
<dbReference type="Proteomes" id="UP000095332">
    <property type="component" value="Unassembled WGS sequence"/>
</dbReference>
<gene>
    <name evidence="9" type="ORF">B5F32_08050</name>
    <name evidence="10" type="ORF">DW782_09645</name>
    <name evidence="2" type="ORF">ERS852429_01612</name>
    <name evidence="3" type="ORF">ERS852560_01208</name>
    <name evidence="11" type="ORF">FSA05_18740</name>
    <name evidence="7" type="ORF">GKD54_08995</name>
    <name evidence="6" type="ORF">GKD58_09745</name>
    <name evidence="5" type="ORF">GKD59_05560</name>
    <name evidence="8" type="ORF">GKD66_10635</name>
    <name evidence="4" type="ORF">LI194_04570</name>
    <name evidence="12" type="ORF">P2T59_14310</name>
</gene>
<evidence type="ECO:0000313" key="18">
    <source>
        <dbReference type="Proteomes" id="UP000441358"/>
    </source>
</evidence>
<dbReference type="EMBL" id="QSJN01000005">
    <property type="protein sequence ID" value="RHD74935.1"/>
    <property type="molecule type" value="Genomic_DNA"/>
</dbReference>
<dbReference type="GeneID" id="93522480"/>
<reference evidence="13 14" key="1">
    <citation type="submission" date="2015-09" db="EMBL/GenBank/DDBJ databases">
        <authorList>
            <consortium name="Pathogen Informatics"/>
        </authorList>
    </citation>
    <scope>NUCLEOTIDE SEQUENCE [LARGE SCALE GENOMIC DNA]</scope>
    <source>
        <strain evidence="2 14">2789STDY5608872</strain>
        <strain evidence="3 13">2789STDY5834948</strain>
    </source>
</reference>
<dbReference type="EMBL" id="WKMW01000008">
    <property type="protein sequence ID" value="MRY84532.1"/>
    <property type="molecule type" value="Genomic_DNA"/>
</dbReference>
<evidence type="ECO:0000313" key="6">
    <source>
        <dbReference type="EMBL" id="MRY84532.1"/>
    </source>
</evidence>
<reference evidence="11 17" key="6">
    <citation type="submission" date="2019-07" db="EMBL/GenBank/DDBJ databases">
        <title>Genome sequencing of Parabacteroides distasonis iSURF_7.</title>
        <authorList>
            <person name="Degefu H.N."/>
            <person name="Ruoff K.L."/>
            <person name="Price C.E."/>
            <person name="Valls R.A."/>
            <person name="O'Toole G.A."/>
        </authorList>
    </citation>
    <scope>NUCLEOTIDE SEQUENCE [LARGE SCALE GENOMIC DNA]</scope>
    <source>
        <strain evidence="11 17">CFPLTA003_1B</strain>
    </source>
</reference>
<evidence type="ECO:0000313" key="4">
    <source>
        <dbReference type="EMBL" id="MCB6517070.1"/>
    </source>
</evidence>
<evidence type="ECO:0000313" key="3">
    <source>
        <dbReference type="EMBL" id="CUQ00903.1"/>
    </source>
</evidence>
<dbReference type="EMBL" id="VOHW01000015">
    <property type="protein sequence ID" value="TWV59277.1"/>
    <property type="molecule type" value="Genomic_DNA"/>
</dbReference>
<evidence type="ECO:0000313" key="13">
    <source>
        <dbReference type="Proteomes" id="UP000095332"/>
    </source>
</evidence>
<evidence type="ECO:0000313" key="20">
    <source>
        <dbReference type="Proteomes" id="UP000463337"/>
    </source>
</evidence>
<evidence type="ECO:0000313" key="7">
    <source>
        <dbReference type="EMBL" id="MRZ06352.1"/>
    </source>
</evidence>
<reference evidence="9" key="3">
    <citation type="journal article" date="2018" name="BMC Genomics">
        <title>Whole genome sequencing and function prediction of 133 gut anaerobes isolated from chicken caecum in pure cultures.</title>
        <authorList>
            <person name="Medvecky M."/>
            <person name="Cejkova D."/>
            <person name="Polansky O."/>
            <person name="Karasova D."/>
            <person name="Kubasova T."/>
            <person name="Cizek A."/>
            <person name="Rychlik I."/>
        </authorList>
    </citation>
    <scope>NUCLEOTIDE SEQUENCE</scope>
    <source>
        <strain evidence="9">An199</strain>
    </source>
</reference>
<keyword evidence="4" id="KW-0132">Cell division</keyword>
<dbReference type="Proteomes" id="UP000315827">
    <property type="component" value="Unassembled WGS sequence"/>
</dbReference>
<evidence type="ECO:0000313" key="14">
    <source>
        <dbReference type="Proteomes" id="UP000095591"/>
    </source>
</evidence>
<dbReference type="Proteomes" id="UP000441358">
    <property type="component" value="Unassembled WGS sequence"/>
</dbReference>
<reference evidence="18 19" key="5">
    <citation type="journal article" date="2019" name="Nat. Med.">
        <title>A library of human gut bacterial isolates paired with longitudinal multiomics data enables mechanistic microbiome research.</title>
        <authorList>
            <person name="Poyet M."/>
            <person name="Groussin M."/>
            <person name="Gibbons S.M."/>
            <person name="Avila-Pacheco J."/>
            <person name="Jiang X."/>
            <person name="Kearney S.M."/>
            <person name="Perrotta A.R."/>
            <person name="Berdy B."/>
            <person name="Zhao S."/>
            <person name="Lieberman T.D."/>
            <person name="Swanson P.K."/>
            <person name="Smith M."/>
            <person name="Roesemann S."/>
            <person name="Alexander J.E."/>
            <person name="Rich S.A."/>
            <person name="Livny J."/>
            <person name="Vlamakis H."/>
            <person name="Clish C."/>
            <person name="Bullock K."/>
            <person name="Deik A."/>
            <person name="Scott J."/>
            <person name="Pierce K.A."/>
            <person name="Xavier R.J."/>
            <person name="Alm E.J."/>
        </authorList>
    </citation>
    <scope>NUCLEOTIDE SEQUENCE [LARGE SCALE GENOMIC DNA]</scope>
    <source>
        <strain evidence="7 21">BIOML-A10</strain>
        <strain evidence="6 19">BIOML-A11</strain>
        <strain evidence="8 18">BIOML-A32</strain>
        <strain evidence="5 20">BIOML-A41</strain>
    </source>
</reference>
<dbReference type="EMBL" id="CYXP01000003">
    <property type="protein sequence ID" value="CUN03073.1"/>
    <property type="molecule type" value="Genomic_DNA"/>
</dbReference>
<dbReference type="Proteomes" id="UP000450599">
    <property type="component" value="Unassembled WGS sequence"/>
</dbReference>
<reference evidence="10 16" key="4">
    <citation type="submission" date="2018-08" db="EMBL/GenBank/DDBJ databases">
        <title>A genome reference for cultivated species of the human gut microbiota.</title>
        <authorList>
            <person name="Zou Y."/>
            <person name="Xue W."/>
            <person name="Luo G."/>
        </authorList>
    </citation>
    <scope>NUCLEOTIDE SEQUENCE [LARGE SCALE GENOMIC DNA]</scope>
    <source>
        <strain evidence="10 16">AM30-4</strain>
    </source>
</reference>
<evidence type="ECO:0000313" key="11">
    <source>
        <dbReference type="EMBL" id="TWV59277.1"/>
    </source>
</evidence>
<evidence type="ECO:0000313" key="17">
    <source>
        <dbReference type="Proteomes" id="UP000315827"/>
    </source>
</evidence>
<dbReference type="Proteomes" id="UP001198806">
    <property type="component" value="Unassembled WGS sequence"/>
</dbReference>
<accession>A0A173TJQ2</accession>
<dbReference type="GO" id="GO:0051301">
    <property type="term" value="P:cell division"/>
    <property type="evidence" value="ECO:0007669"/>
    <property type="project" value="UniProtKB-KW"/>
</dbReference>
<dbReference type="EMBL" id="CP120353">
    <property type="protein sequence ID" value="WET62868.1"/>
    <property type="molecule type" value="Genomic_DNA"/>
</dbReference>
<evidence type="ECO:0000313" key="19">
    <source>
        <dbReference type="Proteomes" id="UP000450599"/>
    </source>
</evidence>
<dbReference type="Proteomes" id="UP000195950">
    <property type="component" value="Unassembled WGS sequence"/>
</dbReference>
<dbReference type="Proteomes" id="UP001221009">
    <property type="component" value="Chromosome"/>
</dbReference>
<evidence type="ECO:0000313" key="12">
    <source>
        <dbReference type="EMBL" id="WET62868.1"/>
    </source>
</evidence>
<keyword evidence="1" id="KW-0472">Membrane</keyword>
<dbReference type="Proteomes" id="UP000471216">
    <property type="component" value="Unassembled WGS sequence"/>
</dbReference>
<dbReference type="RefSeq" id="WP_005866972.1">
    <property type="nucleotide sequence ID" value="NZ_BAABYH010000002.1"/>
</dbReference>
<proteinExistence type="predicted"/>
<feature type="transmembrane region" description="Helical" evidence="1">
    <location>
        <begin position="7"/>
        <end position="24"/>
    </location>
</feature>
<dbReference type="EMBL" id="JAJCNI010000004">
    <property type="protein sequence ID" value="MCB6517070.1"/>
    <property type="molecule type" value="Genomic_DNA"/>
</dbReference>
<evidence type="ECO:0000313" key="8">
    <source>
        <dbReference type="EMBL" id="MRZ50669.1"/>
    </source>
</evidence>
<dbReference type="EMBL" id="WKMX01000008">
    <property type="protein sequence ID" value="MRZ06352.1"/>
    <property type="molecule type" value="Genomic_DNA"/>
</dbReference>
<reference evidence="15" key="2">
    <citation type="submission" date="2017-04" db="EMBL/GenBank/DDBJ databases">
        <title>Function of individual gut microbiota members based on whole genome sequencing of pure cultures obtained from chicken caecum.</title>
        <authorList>
            <person name="Medvecky M."/>
            <person name="Cejkova D."/>
            <person name="Polansky O."/>
            <person name="Karasova D."/>
            <person name="Kubasova T."/>
            <person name="Cizek A."/>
            <person name="Rychlik I."/>
        </authorList>
    </citation>
    <scope>NUCLEOTIDE SEQUENCE [LARGE SCALE GENOMIC DNA]</scope>
    <source>
        <strain evidence="15">An199</strain>
    </source>
</reference>
<keyword evidence="4" id="KW-0131">Cell cycle</keyword>
<evidence type="ECO:0000313" key="21">
    <source>
        <dbReference type="Proteomes" id="UP000471216"/>
    </source>
</evidence>
<evidence type="ECO:0000313" key="15">
    <source>
        <dbReference type="Proteomes" id="UP000195950"/>
    </source>
</evidence>
<dbReference type="AlphaFoldDB" id="A0A173TJQ2"/>
<evidence type="ECO:0000313" key="9">
    <source>
        <dbReference type="EMBL" id="OUP20121.1"/>
    </source>
</evidence>
<sequence>MIRIISIVVATLLFCYIVFVSFFFREIRQDSICQDLQVVVKDSLDKHFVSESDLVSILKKAGLDPIKRSMADVNTDRIETELLKNEMIAQVEAYKTPSGIIKLEVMQKMPILRIMGVRGSYYVDNLGTTMPISRRYAAHVPIVSGYVEKELAVTDLYKFALFLQENEFWNDQIEQIYVYPDNDIELIPRVGNHRIMLGTLDEFEEKLANLKLFYEQAIPKVGWEKYSMINLKYKNQIVCTKK</sequence>
<evidence type="ECO:0000313" key="2">
    <source>
        <dbReference type="EMBL" id="CUN03073.1"/>
    </source>
</evidence>
<evidence type="ECO:0000313" key="10">
    <source>
        <dbReference type="EMBL" id="RHD74935.1"/>
    </source>
</evidence>
<dbReference type="Proteomes" id="UP000095591">
    <property type="component" value="Unassembled WGS sequence"/>
</dbReference>
<dbReference type="EMBL" id="WKMC01000006">
    <property type="protein sequence ID" value="MRZ50669.1"/>
    <property type="molecule type" value="Genomic_DNA"/>
</dbReference>
<protein>
    <submittedName>
        <fullName evidence="4">Cell division protein FtsQ</fullName>
    </submittedName>
</protein>
<dbReference type="Proteomes" id="UP000463337">
    <property type="component" value="Unassembled WGS sequence"/>
</dbReference>
<dbReference type="EMBL" id="CZBM01000003">
    <property type="protein sequence ID" value="CUQ00903.1"/>
    <property type="molecule type" value="Genomic_DNA"/>
</dbReference>
<name>A0A173TJQ2_PARDI</name>
<keyword evidence="1" id="KW-1133">Transmembrane helix</keyword>